<evidence type="ECO:0000313" key="3">
    <source>
        <dbReference type="EMBL" id="KFN03802.1"/>
    </source>
</evidence>
<name>A0A090YZI8_9BACI</name>
<feature type="coiled-coil region" evidence="1">
    <location>
        <begin position="46"/>
        <end position="105"/>
    </location>
</feature>
<feature type="domain" description="Flagellar assembly protein FliH/Type III secretion system HrpE" evidence="2">
    <location>
        <begin position="88"/>
        <end position="199"/>
    </location>
</feature>
<evidence type="ECO:0000259" key="2">
    <source>
        <dbReference type="Pfam" id="PF02108"/>
    </source>
</evidence>
<gene>
    <name evidence="4" type="primary">fliH</name>
    <name evidence="4" type="ORF">D0U04_03345</name>
    <name evidence="3" type="ORF">DJ93_4117</name>
</gene>
<comment type="caution">
    <text evidence="3">The sequence shown here is derived from an EMBL/GenBank/DDBJ whole genome shotgun (WGS) entry which is preliminary data.</text>
</comment>
<dbReference type="NCBIfam" id="NF005283">
    <property type="entry name" value="PRK06800.1"/>
    <property type="match status" value="1"/>
</dbReference>
<sequence>MSSFKNRIPKSSVSFSEDTYALQFLKQNAYYAEEEEIEVRIDPAELIAQQDTLQAEMNQLKKEQQRLQEERQQFLQEREQFKVYIHEQLEQIEETRTQFQKKEQETAYEWVALLWDQSFQLAEKVVNQAIDTRTVDVLPILKGIVQTLPTSFEKLIITVHPETFERIEEEKENMKEYWLLRLVEWKYDFSMQFGEFVLEEEKEFFEFKFAAIFEKLRQRWEEQKLFKEQKT</sequence>
<dbReference type="Proteomes" id="UP000264294">
    <property type="component" value="Unassembled WGS sequence"/>
</dbReference>
<evidence type="ECO:0000313" key="6">
    <source>
        <dbReference type="Proteomes" id="UP000264294"/>
    </source>
</evidence>
<dbReference type="AlphaFoldDB" id="A0A090YZI8"/>
<evidence type="ECO:0000313" key="4">
    <source>
        <dbReference type="EMBL" id="RFT68499.1"/>
    </source>
</evidence>
<proteinExistence type="predicted"/>
<protein>
    <submittedName>
        <fullName evidence="3">Flagellar assembly FliH family protein</fullName>
    </submittedName>
    <submittedName>
        <fullName evidence="4">Flagellar assembly protein H</fullName>
    </submittedName>
</protein>
<dbReference type="EMBL" id="QVOD01000002">
    <property type="protein sequence ID" value="RFT68499.1"/>
    <property type="molecule type" value="Genomic_DNA"/>
</dbReference>
<keyword evidence="3" id="KW-0969">Cilium</keyword>
<dbReference type="InterPro" id="IPR018035">
    <property type="entry name" value="Flagellar_FliH/T3SS_HrpE"/>
</dbReference>
<dbReference type="PATRIC" id="fig|1405.8.peg.4225"/>
<dbReference type="Proteomes" id="UP000029389">
    <property type="component" value="Unassembled WGS sequence"/>
</dbReference>
<evidence type="ECO:0000256" key="1">
    <source>
        <dbReference type="SAM" id="Coils"/>
    </source>
</evidence>
<evidence type="ECO:0000313" key="5">
    <source>
        <dbReference type="Proteomes" id="UP000029389"/>
    </source>
</evidence>
<dbReference type="Pfam" id="PF02108">
    <property type="entry name" value="FliH"/>
    <property type="match status" value="1"/>
</dbReference>
<dbReference type="STRING" id="1405.B7492_09070"/>
<reference evidence="3 5" key="1">
    <citation type="submission" date="2014-04" db="EMBL/GenBank/DDBJ databases">
        <authorList>
            <person name="Bishop-Lilly K.A."/>
            <person name="Broomall S.M."/>
            <person name="Chain P.S."/>
            <person name="Chertkov O."/>
            <person name="Coyne S.R."/>
            <person name="Daligault H.E."/>
            <person name="Davenport K.W."/>
            <person name="Erkkila T."/>
            <person name="Frey K.G."/>
            <person name="Gibbons H.S."/>
            <person name="Gu W."/>
            <person name="Jaissle J."/>
            <person name="Johnson S.L."/>
            <person name="Koroleva G.I."/>
            <person name="Ladner J.T."/>
            <person name="Lo C.-C."/>
            <person name="Minogue T.D."/>
            <person name="Munk C."/>
            <person name="Palacios G.F."/>
            <person name="Redden C.L."/>
            <person name="Rosenzweig C.N."/>
            <person name="Scholz M.B."/>
            <person name="Teshima H."/>
            <person name="Xu Y."/>
        </authorList>
    </citation>
    <scope>NUCLEOTIDE SEQUENCE [LARGE SCALE GENOMIC DNA]</scope>
    <source>
        <strain evidence="3 5">BHP</strain>
    </source>
</reference>
<accession>A0A090YZI8</accession>
<keyword evidence="6" id="KW-1185">Reference proteome</keyword>
<organism evidence="3 5">
    <name type="scientific">Bacillus clarus</name>
    <dbReference type="NCBI Taxonomy" id="2338372"/>
    <lineage>
        <taxon>Bacteria</taxon>
        <taxon>Bacillati</taxon>
        <taxon>Bacillota</taxon>
        <taxon>Bacilli</taxon>
        <taxon>Bacillales</taxon>
        <taxon>Bacillaceae</taxon>
        <taxon>Bacillus</taxon>
        <taxon>Bacillus cereus group</taxon>
    </lineage>
</organism>
<dbReference type="RefSeq" id="WP_042982995.1">
    <property type="nucleotide sequence ID" value="NZ_JMQC01000008.1"/>
</dbReference>
<keyword evidence="3" id="KW-0282">Flagellum</keyword>
<keyword evidence="3" id="KW-0966">Cell projection</keyword>
<keyword evidence="1" id="KW-0175">Coiled coil</keyword>
<reference evidence="4 6" key="2">
    <citation type="submission" date="2018-08" db="EMBL/GenBank/DDBJ databases">
        <title>Bacillus clarus sp. nov. strain PS00077A.</title>
        <authorList>
            <person name="Mendez Acevedo M."/>
            <person name="Carroll L."/>
            <person name="Mukherjee M."/>
            <person name="Wiedmann M."/>
            <person name="Kovac J."/>
        </authorList>
    </citation>
    <scope>NUCLEOTIDE SEQUENCE [LARGE SCALE GENOMIC DNA]</scope>
    <source>
        <strain evidence="4 6">PS00077A</strain>
    </source>
</reference>
<dbReference type="EMBL" id="JMQC01000008">
    <property type="protein sequence ID" value="KFN03802.1"/>
    <property type="molecule type" value="Genomic_DNA"/>
</dbReference>